<dbReference type="GO" id="GO:0016788">
    <property type="term" value="F:hydrolase activity, acting on ester bonds"/>
    <property type="evidence" value="ECO:0007669"/>
    <property type="project" value="TreeGrafter"/>
</dbReference>
<feature type="transmembrane region" description="Helical" evidence="7">
    <location>
        <begin position="325"/>
        <end position="342"/>
    </location>
</feature>
<evidence type="ECO:0000256" key="7">
    <source>
        <dbReference type="RuleBase" id="RU365066"/>
    </source>
</evidence>
<dbReference type="Proteomes" id="UP000612055">
    <property type="component" value="Unassembled WGS sequence"/>
</dbReference>
<feature type="transmembrane region" description="Helical" evidence="7">
    <location>
        <begin position="207"/>
        <end position="227"/>
    </location>
</feature>
<keyword evidence="3 7" id="KW-0812">Transmembrane</keyword>
<comment type="function">
    <text evidence="7">Involved in the lipid remodeling steps of GPI-anchor maturation.</text>
</comment>
<reference evidence="9" key="1">
    <citation type="journal article" date="2020" name="bioRxiv">
        <title>Comparative genomics of Chlamydomonas.</title>
        <authorList>
            <person name="Craig R.J."/>
            <person name="Hasan A.R."/>
            <person name="Ness R.W."/>
            <person name="Keightley P.D."/>
        </authorList>
    </citation>
    <scope>NUCLEOTIDE SEQUENCE</scope>
    <source>
        <strain evidence="9">CCAP 11/70</strain>
    </source>
</reference>
<evidence type="ECO:0000256" key="4">
    <source>
        <dbReference type="ARBA" id="ARBA00022729"/>
    </source>
</evidence>
<dbReference type="Pfam" id="PF04080">
    <property type="entry name" value="Per1"/>
    <property type="match status" value="2"/>
</dbReference>
<proteinExistence type="inferred from homology"/>
<comment type="similarity">
    <text evidence="7">Belongs to the PGAP3 family.</text>
</comment>
<feature type="transmembrane region" description="Helical" evidence="7">
    <location>
        <begin position="64"/>
        <end position="86"/>
    </location>
</feature>
<keyword evidence="10" id="KW-1185">Reference proteome</keyword>
<evidence type="ECO:0000256" key="6">
    <source>
        <dbReference type="ARBA" id="ARBA00023136"/>
    </source>
</evidence>
<dbReference type="OrthoDB" id="419770at2759"/>
<dbReference type="GO" id="GO:0000139">
    <property type="term" value="C:Golgi membrane"/>
    <property type="evidence" value="ECO:0007669"/>
    <property type="project" value="UniProtKB-SubCell"/>
</dbReference>
<comment type="caution">
    <text evidence="9">The sequence shown here is derived from an EMBL/GenBank/DDBJ whole genome shotgun (WGS) entry which is preliminary data.</text>
</comment>
<feature type="transmembrane region" description="Helical" evidence="7">
    <location>
        <begin position="264"/>
        <end position="283"/>
    </location>
</feature>
<protein>
    <recommendedName>
        <fullName evidence="7">Post-GPI attachment to proteins factor 3</fullName>
    </recommendedName>
</protein>
<organism evidence="9 10">
    <name type="scientific">Edaphochlamys debaryana</name>
    <dbReference type="NCBI Taxonomy" id="47281"/>
    <lineage>
        <taxon>Eukaryota</taxon>
        <taxon>Viridiplantae</taxon>
        <taxon>Chlorophyta</taxon>
        <taxon>core chlorophytes</taxon>
        <taxon>Chlorophyceae</taxon>
        <taxon>CS clade</taxon>
        <taxon>Chlamydomonadales</taxon>
        <taxon>Chlamydomonadales incertae sedis</taxon>
        <taxon>Edaphochlamys</taxon>
    </lineage>
</organism>
<evidence type="ECO:0000256" key="5">
    <source>
        <dbReference type="ARBA" id="ARBA00022989"/>
    </source>
</evidence>
<feature type="compositionally biased region" description="Low complexity" evidence="8">
    <location>
        <begin position="142"/>
        <end position="152"/>
    </location>
</feature>
<keyword evidence="4" id="KW-0732">Signal</keyword>
<dbReference type="InterPro" id="IPR007217">
    <property type="entry name" value="Per1-like"/>
</dbReference>
<feature type="transmembrane region" description="Helical" evidence="7">
    <location>
        <begin position="234"/>
        <end position="252"/>
    </location>
</feature>
<keyword evidence="6 7" id="KW-0472">Membrane</keyword>
<gene>
    <name evidence="9" type="ORF">HYH03_012588</name>
</gene>
<evidence type="ECO:0000313" key="10">
    <source>
        <dbReference type="Proteomes" id="UP000612055"/>
    </source>
</evidence>
<evidence type="ECO:0000256" key="1">
    <source>
        <dbReference type="ARBA" id="ARBA00004127"/>
    </source>
</evidence>
<dbReference type="GO" id="GO:0006506">
    <property type="term" value="P:GPI anchor biosynthetic process"/>
    <property type="evidence" value="ECO:0007669"/>
    <property type="project" value="UniProtKB-KW"/>
</dbReference>
<dbReference type="GO" id="GO:0005789">
    <property type="term" value="C:endoplasmic reticulum membrane"/>
    <property type="evidence" value="ECO:0007669"/>
    <property type="project" value="TreeGrafter"/>
</dbReference>
<comment type="subcellular location">
    <subcellularLocation>
        <location evidence="1">Endomembrane system</location>
        <topology evidence="1">Multi-pass membrane protein</topology>
    </subcellularLocation>
    <subcellularLocation>
        <location evidence="7">Golgi apparatus membrane</location>
        <topology evidence="7">Multi-pass membrane protein</topology>
    </subcellularLocation>
</comment>
<keyword evidence="2 7" id="KW-0337">GPI-anchor biosynthesis</keyword>
<dbReference type="PANTHER" id="PTHR13148">
    <property type="entry name" value="PER1-RELATED"/>
    <property type="match status" value="1"/>
</dbReference>
<name>A0A835XPZ9_9CHLO</name>
<dbReference type="EMBL" id="JAEHOE010000078">
    <property type="protein sequence ID" value="KAG2488972.1"/>
    <property type="molecule type" value="Genomic_DNA"/>
</dbReference>
<evidence type="ECO:0000313" key="9">
    <source>
        <dbReference type="EMBL" id="KAG2488972.1"/>
    </source>
</evidence>
<accession>A0A835XPZ9</accession>
<feature type="region of interest" description="Disordered" evidence="8">
    <location>
        <begin position="136"/>
        <end position="163"/>
    </location>
</feature>
<sequence length="362" mass="39268">MLASGIPPGNQIMPSGVSEAPAALGPGAVPLELLGRLPLLLHLPPVEKYFGKWPFQRVAGMQEVVSVAASLANLAAHLWCIARFWAFLRRPGGISSTSRPLQLSASSLHHQQQYRQHVGSGGPAAGTGEVALHLQLPGSPGGAHTTTTRAGASSPGADAHHRGAASEPARYPFRFLWTAYALLHSNAWIWSALFHCRDTRLTERLDYCSAVGLVAFGLGAAAWRVLWGRGRGRRIGAAATCAAVAVGFVRHMRYMLYVKFDYGYNMKACVAAGVLTAMLWVAWVTLVRHPGRRRMYLFICMVHAAMLLELFDFPPLVRHLVDAHAAWHVATVPLTPLFYAWLQSDAAMVLGAAEEQGKRKAT</sequence>
<keyword evidence="5 7" id="KW-1133">Transmembrane helix</keyword>
<evidence type="ECO:0000256" key="2">
    <source>
        <dbReference type="ARBA" id="ARBA00022502"/>
    </source>
</evidence>
<feature type="transmembrane region" description="Helical" evidence="7">
    <location>
        <begin position="175"/>
        <end position="195"/>
    </location>
</feature>
<feature type="transmembrane region" description="Helical" evidence="7">
    <location>
        <begin position="295"/>
        <end position="313"/>
    </location>
</feature>
<dbReference type="AlphaFoldDB" id="A0A835XPZ9"/>
<evidence type="ECO:0000256" key="3">
    <source>
        <dbReference type="ARBA" id="ARBA00022692"/>
    </source>
</evidence>
<keyword evidence="7" id="KW-0333">Golgi apparatus</keyword>
<dbReference type="PANTHER" id="PTHR13148:SF0">
    <property type="entry name" value="POST-GPI ATTACHMENT TO PROTEINS FACTOR 3"/>
    <property type="match status" value="1"/>
</dbReference>
<evidence type="ECO:0000256" key="8">
    <source>
        <dbReference type="SAM" id="MobiDB-lite"/>
    </source>
</evidence>